<dbReference type="AlphaFoldDB" id="A0A913ZE55"/>
<evidence type="ECO:0000313" key="6">
    <source>
        <dbReference type="Proteomes" id="UP000887568"/>
    </source>
</evidence>
<dbReference type="RefSeq" id="XP_038049337.1">
    <property type="nucleotide sequence ID" value="XM_038193409.1"/>
</dbReference>
<reference evidence="5" key="1">
    <citation type="submission" date="2022-11" db="UniProtKB">
        <authorList>
            <consortium name="EnsemblMetazoa"/>
        </authorList>
    </citation>
    <scope>IDENTIFICATION</scope>
</reference>
<dbReference type="EnsemblMetazoa" id="XM_038193407.1">
    <property type="protein sequence ID" value="XP_038049335.1"/>
    <property type="gene ID" value="LOC119722974"/>
</dbReference>
<dbReference type="InterPro" id="IPR012548">
    <property type="entry name" value="MATCAP"/>
</dbReference>
<dbReference type="GO" id="GO:0006508">
    <property type="term" value="P:proteolysis"/>
    <property type="evidence" value="ECO:0007669"/>
    <property type="project" value="UniProtKB-KW"/>
</dbReference>
<evidence type="ECO:0000256" key="2">
    <source>
        <dbReference type="ARBA" id="ARBA00022670"/>
    </source>
</evidence>
<dbReference type="SMART" id="SM01154">
    <property type="entry name" value="DUF1704"/>
    <property type="match status" value="1"/>
</dbReference>
<dbReference type="OMA" id="LYYTACM"/>
<evidence type="ECO:0000256" key="4">
    <source>
        <dbReference type="ARBA" id="ARBA00023049"/>
    </source>
</evidence>
<keyword evidence="6" id="KW-1185">Reference proteome</keyword>
<keyword evidence="2" id="KW-0645">Protease</keyword>
<dbReference type="EnsemblMetazoa" id="XM_038193409.1">
    <property type="protein sequence ID" value="XP_038049337.1"/>
    <property type="gene ID" value="LOC119722974"/>
</dbReference>
<dbReference type="GeneID" id="119722974"/>
<dbReference type="Proteomes" id="UP000887568">
    <property type="component" value="Unplaced"/>
</dbReference>
<dbReference type="PANTHER" id="PTHR31817:SF5">
    <property type="match status" value="1"/>
</dbReference>
<keyword evidence="4" id="KW-0482">Metalloprotease</keyword>
<proteinExistence type="predicted"/>
<accession>A0A913ZE55</accession>
<evidence type="ECO:0000313" key="5">
    <source>
        <dbReference type="EnsemblMetazoa" id="XP_038049336.1"/>
    </source>
</evidence>
<sequence>MKTKHKKSRNKSKLPKSKVLIRNYEETPQKYRSKMDPLDLEEHKHEFLHHGHVSKFQFKTDFENMQDTPCIKQGVIKCDLLAEASRILENVNEKFGCGDQYIEQTYGTRINAEEASSLLVKYLEDTGSEGMMTISWSKDLSCSGQMSWRGPCLRYNKPEARKYSMWIKNSEDNVYLREHGIHCLANHEIATHFYRSLNDGLQPWFSNRQRFGLSGLNSQTLAETEEGLASINTVLQAKNKYLFSQALTYYTACKATEMTFHELFDHLGQYLMDKELRWKYVMRVKRCLQDPGGVGGNGKDQCYFTGAVDILRNIDNTDFHLLYSGKISREEIPRIKRMARLDFIKLPAFLQNQETYRKQLRHMAILNGLIEHRPIKTSSKLVNRRKFDRLQQIKIPQPLSSCSQSVNELDINLNSSRETHCGSHCTPVEQMAACHVTKRNPKCVKKDGCSVKKKQPQTVESTSMSESDSHSIVRMIYVSRDEACNDDEKVTPTQAFCSWWSSRSPSPVAGSVATDDRVKPAASVSPVPYSPHRWLLRKRNRSSPNVLIKKNEATYARTQFTHNL</sequence>
<protein>
    <submittedName>
        <fullName evidence="5">Uncharacterized protein</fullName>
    </submittedName>
</protein>
<organism evidence="5 6">
    <name type="scientific">Patiria miniata</name>
    <name type="common">Bat star</name>
    <name type="synonym">Asterina miniata</name>
    <dbReference type="NCBI Taxonomy" id="46514"/>
    <lineage>
        <taxon>Eukaryota</taxon>
        <taxon>Metazoa</taxon>
        <taxon>Echinodermata</taxon>
        <taxon>Eleutherozoa</taxon>
        <taxon>Asterozoa</taxon>
        <taxon>Asteroidea</taxon>
        <taxon>Valvatacea</taxon>
        <taxon>Valvatida</taxon>
        <taxon>Asterinidae</taxon>
        <taxon>Patiria</taxon>
    </lineage>
</organism>
<dbReference type="GO" id="GO:0008237">
    <property type="term" value="F:metallopeptidase activity"/>
    <property type="evidence" value="ECO:0007669"/>
    <property type="project" value="UniProtKB-KW"/>
</dbReference>
<keyword evidence="3" id="KW-0378">Hydrolase</keyword>
<comment type="cofactor">
    <cofactor evidence="1">
        <name>Zn(2+)</name>
        <dbReference type="ChEBI" id="CHEBI:29105"/>
    </cofactor>
</comment>
<dbReference type="Pfam" id="PF08014">
    <property type="entry name" value="MATCAP"/>
    <property type="match status" value="1"/>
</dbReference>
<dbReference type="PANTHER" id="PTHR31817">
    <property type="match status" value="1"/>
</dbReference>
<name>A0A913ZE55_PATMI</name>
<evidence type="ECO:0000256" key="3">
    <source>
        <dbReference type="ARBA" id="ARBA00022801"/>
    </source>
</evidence>
<dbReference type="RefSeq" id="XP_038049336.1">
    <property type="nucleotide sequence ID" value="XM_038193408.1"/>
</dbReference>
<evidence type="ECO:0000256" key="1">
    <source>
        <dbReference type="ARBA" id="ARBA00001947"/>
    </source>
</evidence>
<dbReference type="EnsemblMetazoa" id="XM_038193408.1">
    <property type="protein sequence ID" value="XP_038049336.1"/>
    <property type="gene ID" value="LOC119722974"/>
</dbReference>
<dbReference type="OrthoDB" id="449345at2759"/>
<dbReference type="RefSeq" id="XP_038049335.1">
    <property type="nucleotide sequence ID" value="XM_038193407.1"/>
</dbReference>